<dbReference type="EMBL" id="PDUG01000004">
    <property type="protein sequence ID" value="PIC36640.1"/>
    <property type="molecule type" value="Genomic_DNA"/>
</dbReference>
<comment type="caution">
    <text evidence="2">The sequence shown here is derived from an EMBL/GenBank/DDBJ whole genome shotgun (WGS) entry which is preliminary data.</text>
</comment>
<accession>A0A2G5UAS2</accession>
<name>A0A2G5UAS2_9PELO</name>
<gene>
    <name evidence="2" type="primary">Cnig_chr_IV.g15563</name>
    <name evidence="2" type="ORF">B9Z55_015563</name>
</gene>
<dbReference type="PANTHER" id="PTHR21503">
    <property type="entry name" value="F-BOX-CONTAINING HYPOTHETICAL PROTEIN C.ELEGANS"/>
    <property type="match status" value="1"/>
</dbReference>
<dbReference type="Proteomes" id="UP000230233">
    <property type="component" value="Chromosome IV"/>
</dbReference>
<evidence type="ECO:0000259" key="1">
    <source>
        <dbReference type="Pfam" id="PF00646"/>
    </source>
</evidence>
<feature type="domain" description="F-box" evidence="1">
    <location>
        <begin position="258"/>
        <end position="293"/>
    </location>
</feature>
<sequence>MDFMDAFYFSTLSKRSKQLVHNAKYSVMSIDFMFEKNSKNDHIDVATDDKWLKISLSDSNDHSERYPNSIDGLKLASLINEPSDDYRKKLSTHLFFICHFRDTKVCIMRNIEPLCDLFLWSIQKTFRCIFVTLTGSISMKPEDLQFVLNSLESRTYCLNFTLDDSSNYKYREQLGCEHFEVSGSIQWLDTDDFLERNPQMKYFTLDDLPGKQINDLLKQWINGQVNGLESMDFFNSFGYPDEVLKMVEQQKTPKFGLLKCPFALREEVIRNMEFMDTFHFSTLSKRSKQMVHKAKYQTMFIAFRFEEDSRDDHIEMEIKHGEDDHIEMEIKHAENLKISLSDSNDSSETDQKPLDGRKLASLIDGTSGDYRKKLSAHLLFIFHFEVISVQIGRKIENVDDLFLWSIRKQFDSVGIMTQQEITPEYLQLVLNTAKAKEYYLDFKMDDLNFKYQLKDCESLDASGSIQWLDMDGILQRNPQMKHIHLEELPGKHINDLLKQWINGQVTDLENLEFFNRRGYRDHVILDGIGTMKTKLKEDQAIRIFMYWTNDGRKVDIQRKIDGKFATVHVNRLGCYVHMWHESELSKI</sequence>
<protein>
    <recommendedName>
        <fullName evidence="1">F-box domain-containing protein</fullName>
    </recommendedName>
</protein>
<reference evidence="3" key="1">
    <citation type="submission" date="2017-10" db="EMBL/GenBank/DDBJ databases">
        <title>Rapid genome shrinkage in a self-fertile nematode reveals novel sperm competition proteins.</title>
        <authorList>
            <person name="Yin D."/>
            <person name="Schwarz E.M."/>
            <person name="Thomas C.G."/>
            <person name="Felde R.L."/>
            <person name="Korf I.F."/>
            <person name="Cutter A.D."/>
            <person name="Schartner C.M."/>
            <person name="Ralston E.J."/>
            <person name="Meyer B.J."/>
            <person name="Haag E.S."/>
        </authorList>
    </citation>
    <scope>NUCLEOTIDE SEQUENCE [LARGE SCALE GENOMIC DNA]</scope>
    <source>
        <strain evidence="3">JU1422</strain>
    </source>
</reference>
<organism evidence="2 3">
    <name type="scientific">Caenorhabditis nigoni</name>
    <dbReference type="NCBI Taxonomy" id="1611254"/>
    <lineage>
        <taxon>Eukaryota</taxon>
        <taxon>Metazoa</taxon>
        <taxon>Ecdysozoa</taxon>
        <taxon>Nematoda</taxon>
        <taxon>Chromadorea</taxon>
        <taxon>Rhabditida</taxon>
        <taxon>Rhabditina</taxon>
        <taxon>Rhabditomorpha</taxon>
        <taxon>Rhabditoidea</taxon>
        <taxon>Rhabditidae</taxon>
        <taxon>Peloderinae</taxon>
        <taxon>Caenorhabditis</taxon>
    </lineage>
</organism>
<keyword evidence="3" id="KW-1185">Reference proteome</keyword>
<dbReference type="Pfam" id="PF00646">
    <property type="entry name" value="F-box"/>
    <property type="match status" value="1"/>
</dbReference>
<proteinExistence type="predicted"/>
<dbReference type="PANTHER" id="PTHR21503:SF8">
    <property type="entry name" value="F-BOX ASSOCIATED DOMAIN-CONTAINING PROTEIN-RELATED"/>
    <property type="match status" value="1"/>
</dbReference>
<evidence type="ECO:0000313" key="2">
    <source>
        <dbReference type="EMBL" id="PIC36640.1"/>
    </source>
</evidence>
<dbReference type="InterPro" id="IPR001810">
    <property type="entry name" value="F-box_dom"/>
</dbReference>
<dbReference type="AlphaFoldDB" id="A0A2G5UAS2"/>
<evidence type="ECO:0000313" key="3">
    <source>
        <dbReference type="Proteomes" id="UP000230233"/>
    </source>
</evidence>